<dbReference type="PANTHER" id="PTHR30273">
    <property type="entry name" value="PERIPLASMIC SIGNAL SENSOR AND SIGMA FACTOR ACTIVATOR FECR-RELATED"/>
    <property type="match status" value="1"/>
</dbReference>
<accession>A0A5C5X1T8</accession>
<dbReference type="EMBL" id="SJPK01000012">
    <property type="protein sequence ID" value="TWT56569.1"/>
    <property type="molecule type" value="Genomic_DNA"/>
</dbReference>
<name>A0A5C5X1T8_9BACT</name>
<comment type="caution">
    <text evidence="2">The sequence shown here is derived from an EMBL/GenBank/DDBJ whole genome shotgun (WGS) entry which is preliminary data.</text>
</comment>
<dbReference type="InterPro" id="IPR012373">
    <property type="entry name" value="Ferrdict_sens_TM"/>
</dbReference>
<sequence>MNTSDDSRPFDLVHELVTKQLEGSATEADQQQLAAAVTGDTDVRREYIEYMQETAHIASRLVHPQPTKSMANSQVLEAFDSADLAGTTHQSGRSFSPAIAVSAVVLLAASLAIWQVFVGQQTPATPTLIANQSHVATLIHSAGVVWDSQHRAVDELSRVSIGQKLCIHEGTLKLVFDSGVEALLLAPCLMEVQDRDRVYCTYGRIAAKAGPHGSGFVIDTPVARVTDLGTEFGVAISDSGETEVAVFEGEVDVELGSADQRRQQTVSTKREHLVQGQATRVGRDGRSRRIQSIDNQRLPGVRDLAPLHSKSPVIAAVRDNLSERRPESRMFYRIVHAGLREDCKAFVDRDHQWNGVSEDGIPTDLIGADYVMPFNDDKFADDLEVRVTVAQPATVYLFFNDNIAVPPWLADKFQDTGIDLGLDEAAHRFNHSRRLAVGPAASIDRTFSIWKCVVDEPQDLVLGSFERPDDVQLGYNMYGIAAVAQ</sequence>
<dbReference type="Gene3D" id="2.60.120.1440">
    <property type="match status" value="1"/>
</dbReference>
<proteinExistence type="predicted"/>
<feature type="domain" description="FecR protein" evidence="1">
    <location>
        <begin position="197"/>
        <end position="251"/>
    </location>
</feature>
<dbReference type="Pfam" id="PF04773">
    <property type="entry name" value="FecR"/>
    <property type="match status" value="1"/>
</dbReference>
<keyword evidence="3" id="KW-1185">Reference proteome</keyword>
<protein>
    <submittedName>
        <fullName evidence="2">FecR protein</fullName>
    </submittedName>
</protein>
<evidence type="ECO:0000313" key="3">
    <source>
        <dbReference type="Proteomes" id="UP000318053"/>
    </source>
</evidence>
<dbReference type="PANTHER" id="PTHR30273:SF2">
    <property type="entry name" value="PROTEIN FECR"/>
    <property type="match status" value="1"/>
</dbReference>
<organism evidence="2 3">
    <name type="scientific">Allorhodopirellula solitaria</name>
    <dbReference type="NCBI Taxonomy" id="2527987"/>
    <lineage>
        <taxon>Bacteria</taxon>
        <taxon>Pseudomonadati</taxon>
        <taxon>Planctomycetota</taxon>
        <taxon>Planctomycetia</taxon>
        <taxon>Pirellulales</taxon>
        <taxon>Pirellulaceae</taxon>
        <taxon>Allorhodopirellula</taxon>
    </lineage>
</organism>
<gene>
    <name evidence="2" type="ORF">CA85_41020</name>
</gene>
<reference evidence="2 3" key="1">
    <citation type="submission" date="2019-02" db="EMBL/GenBank/DDBJ databases">
        <title>Deep-cultivation of Planctomycetes and their phenomic and genomic characterization uncovers novel biology.</title>
        <authorList>
            <person name="Wiegand S."/>
            <person name="Jogler M."/>
            <person name="Boedeker C."/>
            <person name="Pinto D."/>
            <person name="Vollmers J."/>
            <person name="Rivas-Marin E."/>
            <person name="Kohn T."/>
            <person name="Peeters S.H."/>
            <person name="Heuer A."/>
            <person name="Rast P."/>
            <person name="Oberbeckmann S."/>
            <person name="Bunk B."/>
            <person name="Jeske O."/>
            <person name="Meyerdierks A."/>
            <person name="Storesund J.E."/>
            <person name="Kallscheuer N."/>
            <person name="Luecker S."/>
            <person name="Lage O.M."/>
            <person name="Pohl T."/>
            <person name="Merkel B.J."/>
            <person name="Hornburger P."/>
            <person name="Mueller R.-W."/>
            <person name="Bruemmer F."/>
            <person name="Labrenz M."/>
            <person name="Spormann A.M."/>
            <person name="Op Den Camp H."/>
            <person name="Overmann J."/>
            <person name="Amann R."/>
            <person name="Jetten M.S.M."/>
            <person name="Mascher T."/>
            <person name="Medema M.H."/>
            <person name="Devos D.P."/>
            <person name="Kaster A.-K."/>
            <person name="Ovreas L."/>
            <person name="Rohde M."/>
            <person name="Galperin M.Y."/>
            <person name="Jogler C."/>
        </authorList>
    </citation>
    <scope>NUCLEOTIDE SEQUENCE [LARGE SCALE GENOMIC DNA]</scope>
    <source>
        <strain evidence="2 3">CA85</strain>
    </source>
</reference>
<dbReference type="RefSeq" id="WP_246112975.1">
    <property type="nucleotide sequence ID" value="NZ_SJPK01000012.1"/>
</dbReference>
<evidence type="ECO:0000259" key="1">
    <source>
        <dbReference type="Pfam" id="PF04773"/>
    </source>
</evidence>
<dbReference type="InterPro" id="IPR006860">
    <property type="entry name" value="FecR"/>
</dbReference>
<dbReference type="GO" id="GO:0016989">
    <property type="term" value="F:sigma factor antagonist activity"/>
    <property type="evidence" value="ECO:0007669"/>
    <property type="project" value="TreeGrafter"/>
</dbReference>
<dbReference type="Proteomes" id="UP000318053">
    <property type="component" value="Unassembled WGS sequence"/>
</dbReference>
<dbReference type="AlphaFoldDB" id="A0A5C5X1T8"/>
<evidence type="ECO:0000313" key="2">
    <source>
        <dbReference type="EMBL" id="TWT56569.1"/>
    </source>
</evidence>